<comment type="caution">
    <text evidence="2">The sequence shown here is derived from an EMBL/GenBank/DDBJ whole genome shotgun (WGS) entry which is preliminary data.</text>
</comment>
<dbReference type="RefSeq" id="WP_137260876.1">
    <property type="nucleotide sequence ID" value="NZ_SZQL01000003.1"/>
</dbReference>
<keyword evidence="1" id="KW-1133">Transmembrane helix</keyword>
<proteinExistence type="predicted"/>
<evidence type="ECO:0000313" key="2">
    <source>
        <dbReference type="EMBL" id="TKK70331.1"/>
    </source>
</evidence>
<feature type="transmembrane region" description="Helical" evidence="1">
    <location>
        <begin position="339"/>
        <end position="358"/>
    </location>
</feature>
<gene>
    <name evidence="2" type="ORF">FC093_06185</name>
</gene>
<reference evidence="2 3" key="1">
    <citation type="submission" date="2019-05" db="EMBL/GenBank/DDBJ databases">
        <title>Panacibacter sp. strain 17mud1-8 Genome sequencing and assembly.</title>
        <authorList>
            <person name="Chhetri G."/>
        </authorList>
    </citation>
    <scope>NUCLEOTIDE SEQUENCE [LARGE SCALE GENOMIC DNA]</scope>
    <source>
        <strain evidence="2 3">17mud1-8</strain>
    </source>
</reference>
<evidence type="ECO:0008006" key="4">
    <source>
        <dbReference type="Google" id="ProtNLM"/>
    </source>
</evidence>
<feature type="transmembrane region" description="Helical" evidence="1">
    <location>
        <begin position="102"/>
        <end position="126"/>
    </location>
</feature>
<organism evidence="2 3">
    <name type="scientific">Ilyomonas limi</name>
    <dbReference type="NCBI Taxonomy" id="2575867"/>
    <lineage>
        <taxon>Bacteria</taxon>
        <taxon>Pseudomonadati</taxon>
        <taxon>Bacteroidota</taxon>
        <taxon>Chitinophagia</taxon>
        <taxon>Chitinophagales</taxon>
        <taxon>Chitinophagaceae</taxon>
        <taxon>Ilyomonas</taxon>
    </lineage>
</organism>
<dbReference type="OrthoDB" id="756650at2"/>
<feature type="transmembrane region" description="Helical" evidence="1">
    <location>
        <begin position="76"/>
        <end position="96"/>
    </location>
</feature>
<dbReference type="Proteomes" id="UP000305848">
    <property type="component" value="Unassembled WGS sequence"/>
</dbReference>
<dbReference type="EMBL" id="SZQL01000003">
    <property type="protein sequence ID" value="TKK70331.1"/>
    <property type="molecule type" value="Genomic_DNA"/>
</dbReference>
<sequence>MEQTLEVLSRKQLFLNNREWKTIQLFWLGFILYSICFCYLSSLGANLIYAYLQTIGLVLLFSTSFYLVTFKSDNRYLNNIFILYALWSIYIFLHGFSFDKDFLIGMLYNAWLGILLYFVPLVIFFPINIKFIKRMCDVIIVMGVICLIYYSIYLKLLLVSDPTNLISQGFIEHFSKTLSIPCAFIILTYRYHPKKRNLIAFFVMIVTLLFGAIRARRGLIFMTGAPLFISYILFLLNNKRNFVIILLSIVLSSIALYFTIHFYNENKSGMFSLITSRLDEDTRTGGEEYFYLDMKTQDWIIGKGINGKYYGPNIDNDIYTDYRSVIETDYLQIILKGGIIRLCILLLIAIPAMILGIFSSKNTLSKALGLWILLWILNLYPSTVTAFTLNYLLVWIAVGICYNRKFREIPENQIRYLFKKAYKISYK</sequence>
<keyword evidence="3" id="KW-1185">Reference proteome</keyword>
<feature type="transmembrane region" description="Helical" evidence="1">
    <location>
        <begin position="370"/>
        <end position="398"/>
    </location>
</feature>
<feature type="transmembrane region" description="Helical" evidence="1">
    <location>
        <begin position="138"/>
        <end position="158"/>
    </location>
</feature>
<evidence type="ECO:0000256" key="1">
    <source>
        <dbReference type="SAM" id="Phobius"/>
    </source>
</evidence>
<keyword evidence="1" id="KW-0812">Transmembrane</keyword>
<name>A0A4U3L556_9BACT</name>
<feature type="transmembrane region" description="Helical" evidence="1">
    <location>
        <begin position="25"/>
        <end position="42"/>
    </location>
</feature>
<feature type="transmembrane region" description="Helical" evidence="1">
    <location>
        <begin position="48"/>
        <end position="69"/>
    </location>
</feature>
<feature type="transmembrane region" description="Helical" evidence="1">
    <location>
        <begin position="243"/>
        <end position="263"/>
    </location>
</feature>
<feature type="transmembrane region" description="Helical" evidence="1">
    <location>
        <begin position="170"/>
        <end position="189"/>
    </location>
</feature>
<dbReference type="AlphaFoldDB" id="A0A4U3L556"/>
<keyword evidence="1" id="KW-0472">Membrane</keyword>
<evidence type="ECO:0000313" key="3">
    <source>
        <dbReference type="Proteomes" id="UP000305848"/>
    </source>
</evidence>
<feature type="transmembrane region" description="Helical" evidence="1">
    <location>
        <begin position="196"/>
        <end position="213"/>
    </location>
</feature>
<protein>
    <recommendedName>
        <fullName evidence="4">O-antigen ligase family protein</fullName>
    </recommendedName>
</protein>
<accession>A0A4U3L556</accession>
<feature type="transmembrane region" description="Helical" evidence="1">
    <location>
        <begin position="219"/>
        <end position="236"/>
    </location>
</feature>